<dbReference type="PANTHER" id="PTHR33885">
    <property type="entry name" value="PHAGE SHOCK PROTEIN C"/>
    <property type="match status" value="1"/>
</dbReference>
<proteinExistence type="predicted"/>
<gene>
    <name evidence="8" type="ORF">FD14_GL000658</name>
</gene>
<evidence type="ECO:0000256" key="4">
    <source>
        <dbReference type="ARBA" id="ARBA00022989"/>
    </source>
</evidence>
<dbReference type="AlphaFoldDB" id="A0A0R2FGF9"/>
<dbReference type="Pfam" id="PF04024">
    <property type="entry name" value="PspC"/>
    <property type="match status" value="1"/>
</dbReference>
<keyword evidence="3 6" id="KW-0812">Transmembrane</keyword>
<comment type="caution">
    <text evidence="8">The sequence shown here is derived from an EMBL/GenBank/DDBJ whole genome shotgun (WGS) entry which is preliminary data.</text>
</comment>
<dbReference type="PATRIC" id="fig|1423804.4.peg.705"/>
<evidence type="ECO:0000256" key="5">
    <source>
        <dbReference type="ARBA" id="ARBA00023136"/>
    </source>
</evidence>
<dbReference type="OrthoDB" id="9815286at2"/>
<feature type="transmembrane region" description="Helical" evidence="6">
    <location>
        <begin position="33"/>
        <end position="54"/>
    </location>
</feature>
<evidence type="ECO:0000313" key="9">
    <source>
        <dbReference type="Proteomes" id="UP000051442"/>
    </source>
</evidence>
<dbReference type="RefSeq" id="WP_057151912.1">
    <property type="nucleotide sequence ID" value="NZ_AYZM01000087.1"/>
</dbReference>
<keyword evidence="9" id="KW-1185">Reference proteome</keyword>
<keyword evidence="4 6" id="KW-1133">Transmembrane helix</keyword>
<dbReference type="PANTHER" id="PTHR33885:SF3">
    <property type="entry name" value="PHAGE SHOCK PROTEIN C"/>
    <property type="match status" value="1"/>
</dbReference>
<protein>
    <recommendedName>
        <fullName evidence="7">Phage shock protein PspC N-terminal domain-containing protein</fullName>
    </recommendedName>
</protein>
<feature type="domain" description="Phage shock protein PspC N-terminal" evidence="7">
    <location>
        <begin position="3"/>
        <end position="60"/>
    </location>
</feature>
<evidence type="ECO:0000313" key="8">
    <source>
        <dbReference type="EMBL" id="KRN23900.1"/>
    </source>
</evidence>
<evidence type="ECO:0000256" key="2">
    <source>
        <dbReference type="ARBA" id="ARBA00022475"/>
    </source>
</evidence>
<name>A0A0R2FGF9_9LACO</name>
<sequence length="61" mass="6756">MQKRLVKSKNRVFTGVLGGVSEYFDWEPTLVRIIYTIATFLTGIVGGCVVYVIASMIMPAD</sequence>
<evidence type="ECO:0000256" key="1">
    <source>
        <dbReference type="ARBA" id="ARBA00004162"/>
    </source>
</evidence>
<reference evidence="8 9" key="1">
    <citation type="journal article" date="2015" name="Genome Announc.">
        <title>Expanding the biotechnology potential of lactobacilli through comparative genomics of 213 strains and associated genera.</title>
        <authorList>
            <person name="Sun Z."/>
            <person name="Harris H.M."/>
            <person name="McCann A."/>
            <person name="Guo C."/>
            <person name="Argimon S."/>
            <person name="Zhang W."/>
            <person name="Yang X."/>
            <person name="Jeffery I.B."/>
            <person name="Cooney J.C."/>
            <person name="Kagawa T.F."/>
            <person name="Liu W."/>
            <person name="Song Y."/>
            <person name="Salvetti E."/>
            <person name="Wrobel A."/>
            <person name="Rasinkangas P."/>
            <person name="Parkhill J."/>
            <person name="Rea M.C."/>
            <person name="O'Sullivan O."/>
            <person name="Ritari J."/>
            <person name="Douillard F.P."/>
            <person name="Paul Ross R."/>
            <person name="Yang R."/>
            <person name="Briner A.E."/>
            <person name="Felis G.E."/>
            <person name="de Vos W.M."/>
            <person name="Barrangou R."/>
            <person name="Klaenhammer T.R."/>
            <person name="Caufield P.W."/>
            <person name="Cui Y."/>
            <person name="Zhang H."/>
            <person name="O'Toole P.W."/>
        </authorList>
    </citation>
    <scope>NUCLEOTIDE SEQUENCE [LARGE SCALE GENOMIC DNA]</scope>
    <source>
        <strain evidence="8 9">DSM 23365</strain>
    </source>
</reference>
<dbReference type="InterPro" id="IPR052027">
    <property type="entry name" value="PspC"/>
</dbReference>
<organism evidence="8 9">
    <name type="scientific">Secundilactobacillus similis DSM 23365 = JCM 2765</name>
    <dbReference type="NCBI Taxonomy" id="1423804"/>
    <lineage>
        <taxon>Bacteria</taxon>
        <taxon>Bacillati</taxon>
        <taxon>Bacillota</taxon>
        <taxon>Bacilli</taxon>
        <taxon>Lactobacillales</taxon>
        <taxon>Lactobacillaceae</taxon>
        <taxon>Secundilactobacillus</taxon>
    </lineage>
</organism>
<evidence type="ECO:0000256" key="6">
    <source>
        <dbReference type="SAM" id="Phobius"/>
    </source>
</evidence>
<evidence type="ECO:0000256" key="3">
    <source>
        <dbReference type="ARBA" id="ARBA00022692"/>
    </source>
</evidence>
<keyword evidence="2" id="KW-1003">Cell membrane</keyword>
<accession>A0A0R2FGF9</accession>
<dbReference type="Proteomes" id="UP000051442">
    <property type="component" value="Unassembled WGS sequence"/>
</dbReference>
<comment type="subcellular location">
    <subcellularLocation>
        <location evidence="1">Cell membrane</location>
        <topology evidence="1">Single-pass membrane protein</topology>
    </subcellularLocation>
</comment>
<dbReference type="InterPro" id="IPR007168">
    <property type="entry name" value="Phageshock_PspC_N"/>
</dbReference>
<dbReference type="STRING" id="1423804.FD14_GL000658"/>
<keyword evidence="5 6" id="KW-0472">Membrane</keyword>
<evidence type="ECO:0000259" key="7">
    <source>
        <dbReference type="Pfam" id="PF04024"/>
    </source>
</evidence>
<dbReference type="GO" id="GO:0005886">
    <property type="term" value="C:plasma membrane"/>
    <property type="evidence" value="ECO:0007669"/>
    <property type="project" value="UniProtKB-SubCell"/>
</dbReference>
<dbReference type="EMBL" id="AYZM01000087">
    <property type="protein sequence ID" value="KRN23900.1"/>
    <property type="molecule type" value="Genomic_DNA"/>
</dbReference>